<feature type="compositionally biased region" description="Low complexity" evidence="1">
    <location>
        <begin position="2558"/>
        <end position="2568"/>
    </location>
</feature>
<reference evidence="3 4" key="1">
    <citation type="journal article" date="2018" name="Cell">
        <title>The Chara Genome: Secondary Complexity and Implications for Plant Terrestrialization.</title>
        <authorList>
            <person name="Nishiyama T."/>
            <person name="Sakayama H."/>
            <person name="Vries J.D."/>
            <person name="Buschmann H."/>
            <person name="Saint-Marcoux D."/>
            <person name="Ullrich K.K."/>
            <person name="Haas F.B."/>
            <person name="Vanderstraeten L."/>
            <person name="Becker D."/>
            <person name="Lang D."/>
            <person name="Vosolsobe S."/>
            <person name="Rombauts S."/>
            <person name="Wilhelmsson P.K.I."/>
            <person name="Janitza P."/>
            <person name="Kern R."/>
            <person name="Heyl A."/>
            <person name="Rumpler F."/>
            <person name="Villalobos L.I.A.C."/>
            <person name="Clay J.M."/>
            <person name="Skokan R."/>
            <person name="Toyoda A."/>
            <person name="Suzuki Y."/>
            <person name="Kagoshima H."/>
            <person name="Schijlen E."/>
            <person name="Tajeshwar N."/>
            <person name="Catarino B."/>
            <person name="Hetherington A.J."/>
            <person name="Saltykova A."/>
            <person name="Bonnot C."/>
            <person name="Breuninger H."/>
            <person name="Symeonidi A."/>
            <person name="Radhakrishnan G.V."/>
            <person name="Van Nieuwerburgh F."/>
            <person name="Deforce D."/>
            <person name="Chang C."/>
            <person name="Karol K.G."/>
            <person name="Hedrich R."/>
            <person name="Ulvskov P."/>
            <person name="Glockner G."/>
            <person name="Delwiche C.F."/>
            <person name="Petrasek J."/>
            <person name="Van de Peer Y."/>
            <person name="Friml J."/>
            <person name="Beilby M."/>
            <person name="Dolan L."/>
            <person name="Kohara Y."/>
            <person name="Sugano S."/>
            <person name="Fujiyama A."/>
            <person name="Delaux P.-M."/>
            <person name="Quint M."/>
            <person name="TheiBen G."/>
            <person name="Hagemann M."/>
            <person name="Harholt J."/>
            <person name="Dunand C."/>
            <person name="Zachgo S."/>
            <person name="Langdale J."/>
            <person name="Maumus F."/>
            <person name="Straeten D.V.D."/>
            <person name="Gould S.B."/>
            <person name="Rensing S.A."/>
        </authorList>
    </citation>
    <scope>NUCLEOTIDE SEQUENCE [LARGE SCALE GENOMIC DNA]</scope>
    <source>
        <strain evidence="3 4">S276</strain>
    </source>
</reference>
<feature type="compositionally biased region" description="Polar residues" evidence="1">
    <location>
        <begin position="2507"/>
        <end position="2516"/>
    </location>
</feature>
<feature type="compositionally biased region" description="Gly residues" evidence="1">
    <location>
        <begin position="128"/>
        <end position="141"/>
    </location>
</feature>
<feature type="compositionally biased region" description="Basic and acidic residues" evidence="1">
    <location>
        <begin position="2490"/>
        <end position="2502"/>
    </location>
</feature>
<feature type="compositionally biased region" description="Acidic residues" evidence="1">
    <location>
        <begin position="971"/>
        <end position="988"/>
    </location>
</feature>
<feature type="region of interest" description="Disordered" evidence="1">
    <location>
        <begin position="2649"/>
        <end position="2676"/>
    </location>
</feature>
<feature type="transmembrane region" description="Helical" evidence="2">
    <location>
        <begin position="1175"/>
        <end position="1200"/>
    </location>
</feature>
<evidence type="ECO:0000313" key="3">
    <source>
        <dbReference type="EMBL" id="GBG63255.1"/>
    </source>
</evidence>
<feature type="compositionally biased region" description="Basic and acidic residues" evidence="1">
    <location>
        <begin position="2198"/>
        <end position="2210"/>
    </location>
</feature>
<feature type="region of interest" description="Disordered" evidence="1">
    <location>
        <begin position="952"/>
        <end position="988"/>
    </location>
</feature>
<feature type="compositionally biased region" description="Basic and acidic residues" evidence="1">
    <location>
        <begin position="2400"/>
        <end position="2426"/>
    </location>
</feature>
<feature type="compositionally biased region" description="Gly residues" evidence="1">
    <location>
        <begin position="536"/>
        <end position="547"/>
    </location>
</feature>
<feature type="region of interest" description="Disordered" evidence="1">
    <location>
        <begin position="730"/>
        <end position="765"/>
    </location>
</feature>
<feature type="compositionally biased region" description="Basic and acidic residues" evidence="1">
    <location>
        <begin position="1500"/>
        <end position="1512"/>
    </location>
</feature>
<feature type="region of interest" description="Disordered" evidence="1">
    <location>
        <begin position="1500"/>
        <end position="1543"/>
    </location>
</feature>
<feature type="region of interest" description="Disordered" evidence="1">
    <location>
        <begin position="126"/>
        <end position="146"/>
    </location>
</feature>
<dbReference type="Proteomes" id="UP000265515">
    <property type="component" value="Unassembled WGS sequence"/>
</dbReference>
<feature type="compositionally biased region" description="Low complexity" evidence="1">
    <location>
        <begin position="1529"/>
        <end position="1543"/>
    </location>
</feature>
<keyword evidence="2" id="KW-0812">Transmembrane</keyword>
<name>A0A388JZR3_CHABU</name>
<proteinExistence type="predicted"/>
<feature type="region of interest" description="Disordered" evidence="1">
    <location>
        <begin position="1920"/>
        <end position="1940"/>
    </location>
</feature>
<feature type="region of interest" description="Disordered" evidence="1">
    <location>
        <begin position="2166"/>
        <end position="2252"/>
    </location>
</feature>
<keyword evidence="4" id="KW-1185">Reference proteome</keyword>
<feature type="compositionally biased region" description="Basic and acidic residues" evidence="1">
    <location>
        <begin position="2524"/>
        <end position="2535"/>
    </location>
</feature>
<feature type="region of interest" description="Disordered" evidence="1">
    <location>
        <begin position="2355"/>
        <end position="2377"/>
    </location>
</feature>
<feature type="region of interest" description="Disordered" evidence="1">
    <location>
        <begin position="2140"/>
        <end position="2159"/>
    </location>
</feature>
<feature type="compositionally biased region" description="Polar residues" evidence="1">
    <location>
        <begin position="2174"/>
        <end position="2194"/>
    </location>
</feature>
<feature type="compositionally biased region" description="Basic and acidic residues" evidence="1">
    <location>
        <begin position="629"/>
        <end position="638"/>
    </location>
</feature>
<feature type="compositionally biased region" description="Basic and acidic residues" evidence="1">
    <location>
        <begin position="2238"/>
        <end position="2247"/>
    </location>
</feature>
<keyword evidence="2" id="KW-1133">Transmembrane helix</keyword>
<feature type="region of interest" description="Disordered" evidence="1">
    <location>
        <begin position="67"/>
        <end position="89"/>
    </location>
</feature>
<evidence type="ECO:0000313" key="4">
    <source>
        <dbReference type="Proteomes" id="UP000265515"/>
    </source>
</evidence>
<feature type="region of interest" description="Disordered" evidence="1">
    <location>
        <begin position="536"/>
        <end position="564"/>
    </location>
</feature>
<evidence type="ECO:0000256" key="2">
    <source>
        <dbReference type="SAM" id="Phobius"/>
    </source>
</evidence>
<feature type="compositionally biased region" description="Acidic residues" evidence="1">
    <location>
        <begin position="2442"/>
        <end position="2458"/>
    </location>
</feature>
<feature type="compositionally biased region" description="Low complexity" evidence="1">
    <location>
        <begin position="2150"/>
        <end position="2159"/>
    </location>
</feature>
<gene>
    <name evidence="3" type="ORF">CBR_g37341</name>
</gene>
<dbReference type="Gramene" id="GBG63255">
    <property type="protein sequence ID" value="GBG63255"/>
    <property type="gene ID" value="CBR_g37341"/>
</dbReference>
<feature type="compositionally biased region" description="Basic and acidic residues" evidence="1">
    <location>
        <begin position="2459"/>
        <end position="2472"/>
    </location>
</feature>
<protein>
    <submittedName>
        <fullName evidence="3">Uncharacterized protein</fullName>
    </submittedName>
</protein>
<keyword evidence="2" id="KW-0472">Membrane</keyword>
<accession>A0A388JZR3</accession>
<evidence type="ECO:0000256" key="1">
    <source>
        <dbReference type="SAM" id="MobiDB-lite"/>
    </source>
</evidence>
<feature type="region of interest" description="Disordered" evidence="1">
    <location>
        <begin position="624"/>
        <end position="673"/>
    </location>
</feature>
<comment type="caution">
    <text evidence="3">The sequence shown here is derived from an EMBL/GenBank/DDBJ whole genome shotgun (WGS) entry which is preliminary data.</text>
</comment>
<feature type="compositionally biased region" description="Acidic residues" evidence="1">
    <location>
        <begin position="2589"/>
        <end position="2606"/>
    </location>
</feature>
<feature type="compositionally biased region" description="Polar residues" evidence="1">
    <location>
        <begin position="2650"/>
        <end position="2674"/>
    </location>
</feature>
<feature type="compositionally biased region" description="Basic and acidic residues" evidence="1">
    <location>
        <begin position="2367"/>
        <end position="2377"/>
    </location>
</feature>
<feature type="region of interest" description="Disordered" evidence="1">
    <location>
        <begin position="2400"/>
        <end position="2615"/>
    </location>
</feature>
<feature type="compositionally biased region" description="Acidic residues" evidence="1">
    <location>
        <begin position="2569"/>
        <end position="2581"/>
    </location>
</feature>
<dbReference type="EMBL" id="BFEA01000037">
    <property type="protein sequence ID" value="GBG63255.1"/>
    <property type="molecule type" value="Genomic_DNA"/>
</dbReference>
<organism evidence="3 4">
    <name type="scientific">Chara braunii</name>
    <name type="common">Braun's stonewort</name>
    <dbReference type="NCBI Taxonomy" id="69332"/>
    <lineage>
        <taxon>Eukaryota</taxon>
        <taxon>Viridiplantae</taxon>
        <taxon>Streptophyta</taxon>
        <taxon>Charophyceae</taxon>
        <taxon>Charales</taxon>
        <taxon>Characeae</taxon>
        <taxon>Chara</taxon>
    </lineage>
</organism>
<sequence>MDSEGWWRTTKRWGASQVMKVVTPRGHSMERVSPGMGEANGLSMPNGPSVGRGMSPAGWPADELSMPGRGPGDFVQDKEGPTPAEAGDAEVAGQGAKDWGVNCPALGHDGEPVDDADAVEGEGLLESGRGGVNGGEGGFEGGQRLEDSREFRGGGARSWLIACKFAGNAVDGVGTKIRHVDGKIGPWWGKRGWMTWPEKVQAVAADVIAAAAAAMAAMLTTTRWEVLVWRPGEVNAEFLMKMVKATHIVTDGSMNMDEVLGLCYALSAMKKAGSLMRDESEKTENDNTCQGKSFWEVRANFRERRVVNDLLSAGGIKALQAAATLWKILGKKAGKTGSERWSKRMGDAEKLAVVDMVISAGAVGLKIADAMIDKFWWKLGCRTERLGSVAGGLSKSDNLWEVELLGRLVVLGGELALGMGEELRDLVTEHSGVSVNSLEFVGSNGEEKRLAVLMGSLTGVAGKEGLVTACHLIGLEAMKRKTAMAGGMTSAWTDLNGYVSMIEELSLLTCLEELGGKRARYIGGSLLLLESLGETGGGGREGAGGTRGEAVEGRGKGGKAGGSGADESENILLAEIFELCGFAGLQIGVHLLGLGKRRLSEKSSHKVNCEEQIRGWSALNSGGEGLNRMTRETSREESPMSQCQKLAGVQEGGHEEPPASQGQKVAGGEEGNEDVENLKAKCVEGMAMAVNHPIMPVDIAHPSKAWNQLDVHRAGYAAMDGAAESLHSSKEETGSLFSSAPSWSSLEVEDKKSNLQSRVQEEEEGDQRSDVECVTCLRCNMHRHTETNNSITISRAMASGERKSRGSTAPKESPCKSLMQKLVALKEKGCEGDVLRTILTCKGRDVDALKKSNWLMTDFILRWALHQRWENLRSLLGHGGVVARSVHGGSSDKLRVTYIILQKLDRLRRRQIGKLLTLLWREHGVTCVSEQIGTGNHHLTARIIYRRGMSTSSEVREKTDEEVEAAAGERDIEDDDSDVGEGEDGEEENGVLQRIVGERIVLRFHGEKAEMGAAWFSSKFKELGRWDYGPDIVFDVHLAVKGGGRSGSSPEDAISCMVNMANRLRLTAEEVVVFADTTMDSDRHSPIHITINPITHRGGEVLPIEYRAATAAPAAYAHSAPTHLLGATCNGSVWDWQNWIWAVASMVFSCFRGGDCCAEVFTNMKAVMVDLVSHAILVCTVGMVVLLVLALWLLSVLVIASSHIPSRHENGSFEGSEGFQMCATEYGNEEDTRVEEEGSCHSLPLCSGPFLMDDEETEVHGADLEDNEKEHDVQLQDGRYYFEFVHRLSPPRVGTQEESALWSQRNKGNVTISEEASRGLRIGGIPLGVGVCMVGERRNAPDVRKVPCQVPVPASLHGDQQRSVGLSSSLGMEGCKHICDGMVCDVDPWFPSPDAPTEVAAVACDRRDPQEHLCKEDHRSISAVDERRVFSGIADSWSQTPVGSADLHDLENYVMLSENDATTRVAGECNTSQGERNMLTAQGGKNSSGSDNIQAVPVEEGRRNSTAKDHFVSHPPVHATGSRGKAILSVSDDNPSSSGSIVSSFDPLLTEDVHQNHNYLHHHQASSDNEEQRLTSLPDKWTISESSSLIQGDIMTLGCHLQQQTQEVDKTGEPVTKAQTHAIIHGIEHLVEMSRTGVKHPLPLTVVDGEVKVPIAREGLITFDEIDSNVIVDIRKEKTRTELSLVLHKDTDVRSQNAEHNLHVSEVRAWQGHDQLLAAVQVQTEEARGGVGGRVSHGKPRVDISHLNNILAGSIAALILINRWTWMTETTDAEAVIDAKQESGCRIAAATEKVVQIGTRVILQRIETGGVPVIGGGGGGGCKETEVVQKGGDAVVGGEESHGGGYDIPEISSLAKRNVEVGLDLERGMAAGKKLLEEESVDAWELDTIPCNLTDLILCSTGANQPDFYELKGWDFREDNKPSSSYSVPERSCMESETEEPKVLEGMDMGRAQDLKSLVLYPIGAAQPDGNVPLNLEESEGSIDSFPWNPETEGSCVDSKIEALQWLGRMDMDRVQVSTERLPSDVDLSGDFSETSTSTFGAISSDCFESNLNNLGSQLPHQGSRVIDMAGEQSGTTAAEIGFFGVGVQTEPEYDVLHGAEASNRWLQRESNYIAHKVRRKKDRHGDLCAAVLCNDEATTSELERRSHPSTTASLLSVTASSATSDQELFEGSASASQDPYDSSASSTASTQEVFESFPEHSDVMEDRGRVSMVAPSEENGDKDEQDKSGAIHSSQRNRGEENRDAENTQYKVTSLSKAYGISSCQRMRRVHYRSQDSIESDEPSSNRGGEISSLMANTICWVEQDKVLLESLLYGGEPGCQLAKKLCRHELHNEEVDFDLTAMHGIEEIYECSTDYSSRGQEGDEDKYKHEGRREELGCSSSGEVRDWWKRDLEWGNKDNCEKPRSEERGEGRGMVMEAKERIRVVEQGGNKSDNESRDGDGDENEGDDDVYEEERSENEMLEKAKHKISDDVADDVSDANELNPHANHAIEEGDTNHTGDADSTFAATSPADSGDNNDTDEHEISDAASHDVIDVNELDVYPNHAIDDGDTNMAGDADAAFAATAGYDDDDDDDNDDDSNNSHNTNDDDDDDDDDEDDEDDGHDDDNVGMHYSINDETTSHVSVHSEGMLGELSAYSSCSTASESEAGMTSASSDSSTCHCTSAGGSESGSFSCLEEDERSNTTKWMPSYCRDSRKIPFHEVIYRSNACPSVSMSEAGTSTLSEWNPVNEYWVHDELEHDVCNHRFEEDKTGQPDVVAWKVEGSMNRKYRGQNTCLFGEGDLVKQYYKMKEKQVITSKVLCVAEDEGMDKGLVVTAKRKSKRKTEDVHGWKESTTVAVPVWCKDDNCMTTYAARVQVTDRVSEKVVKFWGKAEGEDGREARDCLMVEKTTKVVRVTRVGLGVESIPEGM</sequence>
<feature type="region of interest" description="Disordered" evidence="1">
    <location>
        <begin position="790"/>
        <end position="813"/>
    </location>
</feature>
<feature type="compositionally biased region" description="Low complexity" evidence="1">
    <location>
        <begin position="735"/>
        <end position="745"/>
    </location>
</feature>